<organism evidence="1 2">
    <name type="scientific">Heyndrickxia oleronia</name>
    <dbReference type="NCBI Taxonomy" id="38875"/>
    <lineage>
        <taxon>Bacteria</taxon>
        <taxon>Bacillati</taxon>
        <taxon>Bacillota</taxon>
        <taxon>Bacilli</taxon>
        <taxon>Bacillales</taxon>
        <taxon>Bacillaceae</taxon>
        <taxon>Heyndrickxia</taxon>
    </lineage>
</organism>
<name>A0AAW6SZR8_9BACI</name>
<proteinExistence type="predicted"/>
<dbReference type="RefSeq" id="WP_280616703.1">
    <property type="nucleotide sequence ID" value="NZ_JAROYP010000005.1"/>
</dbReference>
<evidence type="ECO:0000313" key="2">
    <source>
        <dbReference type="Proteomes" id="UP001159179"/>
    </source>
</evidence>
<reference evidence="1" key="1">
    <citation type="submission" date="2023-03" db="EMBL/GenBank/DDBJ databases">
        <title>Bacterial isolates from washroom surfaces on a university campus.</title>
        <authorList>
            <person name="Holman D.B."/>
            <person name="Gzyl K.E."/>
            <person name="Taheri A.E."/>
        </authorList>
    </citation>
    <scope>NUCLEOTIDE SEQUENCE</scope>
    <source>
        <strain evidence="1">RD03</strain>
    </source>
</reference>
<dbReference type="AlphaFoldDB" id="A0AAW6SZR8"/>
<sequence length="61" mass="7177">MKRYSVYVLFKNGQDMQFETNTNVKIAQPVEINGGRFIITENKNLINVDYIKELNVVELRK</sequence>
<dbReference type="EMBL" id="JAROYP010000005">
    <property type="protein sequence ID" value="MDH5161496.1"/>
    <property type="molecule type" value="Genomic_DNA"/>
</dbReference>
<dbReference type="Proteomes" id="UP001159179">
    <property type="component" value="Unassembled WGS sequence"/>
</dbReference>
<gene>
    <name evidence="1" type="ORF">P5X88_11135</name>
</gene>
<accession>A0AAW6SZR8</accession>
<comment type="caution">
    <text evidence="1">The sequence shown here is derived from an EMBL/GenBank/DDBJ whole genome shotgun (WGS) entry which is preliminary data.</text>
</comment>
<protein>
    <submittedName>
        <fullName evidence="1">Uncharacterized protein</fullName>
    </submittedName>
</protein>
<evidence type="ECO:0000313" key="1">
    <source>
        <dbReference type="EMBL" id="MDH5161496.1"/>
    </source>
</evidence>